<dbReference type="SUPFAM" id="SSF46946">
    <property type="entry name" value="S13-like H2TH domain"/>
    <property type="match status" value="1"/>
</dbReference>
<comment type="cofactor">
    <cofactor evidence="2">
        <name>Zn(2+)</name>
        <dbReference type="ChEBI" id="CHEBI:29105"/>
    </cofactor>
</comment>
<dbReference type="EC" id="4.2.99.18" evidence="17"/>
<dbReference type="RefSeq" id="WP_048547261.1">
    <property type="nucleotide sequence ID" value="NZ_HF571038.1"/>
</dbReference>
<dbReference type="CDD" id="cd08973">
    <property type="entry name" value="BaFpgNei_N_1"/>
    <property type="match status" value="1"/>
</dbReference>
<dbReference type="GO" id="GO:0008270">
    <property type="term" value="F:zinc ion binding"/>
    <property type="evidence" value="ECO:0007669"/>
    <property type="project" value="UniProtKB-KW"/>
</dbReference>
<proteinExistence type="inferred from homology"/>
<dbReference type="STRING" id="1193518.BN13_780005"/>
<dbReference type="EMBL" id="CAJC01000192">
    <property type="protein sequence ID" value="CCI54614.1"/>
    <property type="molecule type" value="Genomic_DNA"/>
</dbReference>
<dbReference type="PROSITE" id="PS51068">
    <property type="entry name" value="FPG_CAT"/>
    <property type="match status" value="1"/>
</dbReference>
<comment type="caution">
    <text evidence="17">The sequence shown here is derived from an EMBL/GenBank/DDBJ whole genome shotgun (WGS) entry which is preliminary data.</text>
</comment>
<evidence type="ECO:0000256" key="14">
    <source>
        <dbReference type="PROSITE-ProRule" id="PRU00391"/>
    </source>
</evidence>
<evidence type="ECO:0000259" key="15">
    <source>
        <dbReference type="PROSITE" id="PS51066"/>
    </source>
</evidence>
<dbReference type="Pfam" id="PF06831">
    <property type="entry name" value="H2TH"/>
    <property type="match status" value="1"/>
</dbReference>
<dbReference type="GO" id="GO:0034039">
    <property type="term" value="F:8-oxo-7,8-dihydroguanine DNA N-glycosylase activity"/>
    <property type="evidence" value="ECO:0007669"/>
    <property type="project" value="TreeGrafter"/>
</dbReference>
<dbReference type="PANTHER" id="PTHR22993">
    <property type="entry name" value="FORMAMIDOPYRIMIDINE-DNA GLYCOSYLASE"/>
    <property type="match status" value="1"/>
</dbReference>
<keyword evidence="5" id="KW-0227">DNA damage</keyword>
<accession>A0A077MDB3</accession>
<evidence type="ECO:0000313" key="18">
    <source>
        <dbReference type="Proteomes" id="UP000035720"/>
    </source>
</evidence>
<dbReference type="PANTHER" id="PTHR22993:SF9">
    <property type="entry name" value="FORMAMIDOPYRIMIDINE-DNA GLYCOSYLASE"/>
    <property type="match status" value="1"/>
</dbReference>
<evidence type="ECO:0000256" key="12">
    <source>
        <dbReference type="ARBA" id="ARBA00023268"/>
    </source>
</evidence>
<keyword evidence="13" id="KW-0326">Glycosidase</keyword>
<dbReference type="SUPFAM" id="SSF57716">
    <property type="entry name" value="Glucocorticoid receptor-like (DNA-binding domain)"/>
    <property type="match status" value="1"/>
</dbReference>
<dbReference type="Proteomes" id="UP000035720">
    <property type="component" value="Unassembled WGS sequence"/>
</dbReference>
<protein>
    <submittedName>
        <fullName evidence="17">DNA glycosylase</fullName>
        <ecNumber evidence="17">4.2.99.18</ecNumber>
    </submittedName>
</protein>
<evidence type="ECO:0000256" key="1">
    <source>
        <dbReference type="ARBA" id="ARBA00001668"/>
    </source>
</evidence>
<dbReference type="InterPro" id="IPR035937">
    <property type="entry name" value="FPG_N"/>
</dbReference>
<dbReference type="InterPro" id="IPR010663">
    <property type="entry name" value="Znf_FPG/IleRS"/>
</dbReference>
<dbReference type="SMART" id="SM01232">
    <property type="entry name" value="H2TH"/>
    <property type="match status" value="1"/>
</dbReference>
<dbReference type="Gene3D" id="1.10.8.50">
    <property type="match status" value="1"/>
</dbReference>
<dbReference type="InterPro" id="IPR010979">
    <property type="entry name" value="Ribosomal_uS13-like_H2TH"/>
</dbReference>
<dbReference type="SMART" id="SM00898">
    <property type="entry name" value="Fapy_DNA_glyco"/>
    <property type="match status" value="1"/>
</dbReference>
<evidence type="ECO:0000313" key="17">
    <source>
        <dbReference type="EMBL" id="CCI54614.1"/>
    </source>
</evidence>
<evidence type="ECO:0000256" key="6">
    <source>
        <dbReference type="ARBA" id="ARBA00022771"/>
    </source>
</evidence>
<dbReference type="OrthoDB" id="9800855at2"/>
<keyword evidence="18" id="KW-1185">Reference proteome</keyword>
<dbReference type="PROSITE" id="PS51066">
    <property type="entry name" value="ZF_FPG_2"/>
    <property type="match status" value="1"/>
</dbReference>
<dbReference type="Pfam" id="PF06827">
    <property type="entry name" value="zf-FPG_IleRS"/>
    <property type="match status" value="1"/>
</dbReference>
<dbReference type="SUPFAM" id="SSF81624">
    <property type="entry name" value="N-terminal domain of MutM-like DNA repair proteins"/>
    <property type="match status" value="1"/>
</dbReference>
<dbReference type="AlphaFoldDB" id="A0A077MDB3"/>
<comment type="catalytic activity">
    <reaction evidence="1">
        <text>Hydrolysis of DNA containing ring-opened 7-methylguanine residues, releasing 2,6-diamino-4-hydroxy-5-(N-methyl)formamidopyrimidine.</text>
        <dbReference type="EC" id="3.2.2.23"/>
    </reaction>
</comment>
<dbReference type="GO" id="GO:0140078">
    <property type="term" value="F:class I DNA-(apurinic or apyrimidinic site) endonuclease activity"/>
    <property type="evidence" value="ECO:0007669"/>
    <property type="project" value="UniProtKB-EC"/>
</dbReference>
<keyword evidence="12" id="KW-0511">Multifunctional enzyme</keyword>
<evidence type="ECO:0000256" key="4">
    <source>
        <dbReference type="ARBA" id="ARBA00022723"/>
    </source>
</evidence>
<evidence type="ECO:0000256" key="13">
    <source>
        <dbReference type="ARBA" id="ARBA00023295"/>
    </source>
</evidence>
<evidence type="ECO:0000256" key="3">
    <source>
        <dbReference type="ARBA" id="ARBA00009409"/>
    </source>
</evidence>
<evidence type="ECO:0000256" key="9">
    <source>
        <dbReference type="ARBA" id="ARBA00023125"/>
    </source>
</evidence>
<name>A0A077MDB3_9MICO</name>
<evidence type="ECO:0000256" key="5">
    <source>
        <dbReference type="ARBA" id="ARBA00022763"/>
    </source>
</evidence>
<evidence type="ECO:0000256" key="7">
    <source>
        <dbReference type="ARBA" id="ARBA00022801"/>
    </source>
</evidence>
<evidence type="ECO:0000259" key="16">
    <source>
        <dbReference type="PROSITE" id="PS51068"/>
    </source>
</evidence>
<keyword evidence="6 14" id="KW-0863">Zinc-finger</keyword>
<dbReference type="InterPro" id="IPR012319">
    <property type="entry name" value="FPG_cat"/>
</dbReference>
<dbReference type="InterPro" id="IPR015886">
    <property type="entry name" value="H2TH_FPG"/>
</dbReference>
<feature type="domain" description="FPG-type" evidence="15">
    <location>
        <begin position="237"/>
        <end position="271"/>
    </location>
</feature>
<gene>
    <name evidence="17" type="ORF">BN13_780005</name>
</gene>
<keyword evidence="8" id="KW-0862">Zinc</keyword>
<evidence type="ECO:0000256" key="11">
    <source>
        <dbReference type="ARBA" id="ARBA00023239"/>
    </source>
</evidence>
<comment type="similarity">
    <text evidence="3">Belongs to the FPG family.</text>
</comment>
<reference evidence="17 18" key="1">
    <citation type="journal article" date="2013" name="ISME J.">
        <title>A metabolic model for members of the genus Tetrasphaera involved in enhanced biological phosphorus removal.</title>
        <authorList>
            <person name="Kristiansen R."/>
            <person name="Nguyen H.T.T."/>
            <person name="Saunders A.M."/>
            <person name="Nielsen J.L."/>
            <person name="Wimmer R."/>
            <person name="Le V.Q."/>
            <person name="McIlroy S.J."/>
            <person name="Petrovski S."/>
            <person name="Seviour R.J."/>
            <person name="Calteau A."/>
            <person name="Nielsen K.L."/>
            <person name="Nielsen P.H."/>
        </authorList>
    </citation>
    <scope>NUCLEOTIDE SEQUENCE [LARGE SCALE GENOMIC DNA]</scope>
    <source>
        <strain evidence="17 18">Ben 74</strain>
    </source>
</reference>
<feature type="domain" description="Formamidopyrimidine-DNA glycosylase catalytic" evidence="16">
    <location>
        <begin position="2"/>
        <end position="119"/>
    </location>
</feature>
<keyword evidence="7" id="KW-0378">Hydrolase</keyword>
<evidence type="ECO:0000256" key="8">
    <source>
        <dbReference type="ARBA" id="ARBA00022833"/>
    </source>
</evidence>
<dbReference type="Gene3D" id="3.20.190.10">
    <property type="entry name" value="MutM-like, N-terminal"/>
    <property type="match status" value="1"/>
</dbReference>
<evidence type="ECO:0000256" key="10">
    <source>
        <dbReference type="ARBA" id="ARBA00023204"/>
    </source>
</evidence>
<organism evidence="17 18">
    <name type="scientific">Nostocoides jenkinsii Ben 74</name>
    <dbReference type="NCBI Taxonomy" id="1193518"/>
    <lineage>
        <taxon>Bacteria</taxon>
        <taxon>Bacillati</taxon>
        <taxon>Actinomycetota</taxon>
        <taxon>Actinomycetes</taxon>
        <taxon>Micrococcales</taxon>
        <taxon>Intrasporangiaceae</taxon>
        <taxon>Nostocoides</taxon>
    </lineage>
</organism>
<evidence type="ECO:0000256" key="2">
    <source>
        <dbReference type="ARBA" id="ARBA00001947"/>
    </source>
</evidence>
<dbReference type="Pfam" id="PF01149">
    <property type="entry name" value="Fapy_DNA_glyco"/>
    <property type="match status" value="1"/>
</dbReference>
<dbReference type="GO" id="GO:0003684">
    <property type="term" value="F:damaged DNA binding"/>
    <property type="evidence" value="ECO:0007669"/>
    <property type="project" value="InterPro"/>
</dbReference>
<keyword evidence="4" id="KW-0479">Metal-binding</keyword>
<dbReference type="InterPro" id="IPR000214">
    <property type="entry name" value="Znf_DNA_glyclase/AP_lyase"/>
</dbReference>
<sequence>MPELPEVDALRAFLGSRAVGQAVVGVELGSFTVLKTVSPPPQALIGAPVESVTRHGKFLDLDCGGTHLIFHLARAGWLRWYEALPTTVIRPGKSPIAVRVRLSDDSGFDLTEAGTKKRLAAYIVSDPMAVPGIASLGPDPLGMDFTEERFAAILAGRRAQIKGVLRDQGIIGGIGNAYSDEILHVAKMSPFAMAASLDADAVARLYEAMRETLAGAVATASGKPAAELKDAKRAGMRVHGRTGEVCPECGDVVREVSFADSSLQYCATCQTGGKPLADRRTSKFLK</sequence>
<dbReference type="GO" id="GO:0006284">
    <property type="term" value="P:base-excision repair"/>
    <property type="evidence" value="ECO:0007669"/>
    <property type="project" value="InterPro"/>
</dbReference>
<keyword evidence="11 17" id="KW-0456">Lyase</keyword>
<keyword evidence="10" id="KW-0234">DNA repair</keyword>
<keyword evidence="9" id="KW-0238">DNA-binding</keyword>